<protein>
    <submittedName>
        <fullName evidence="1">ATP-grasp domain-containing protein</fullName>
    </submittedName>
</protein>
<gene>
    <name evidence="1" type="ORF">SCX10_09535</name>
</gene>
<dbReference type="Proteomes" id="UP001272183">
    <property type="component" value="Unassembled WGS sequence"/>
</dbReference>
<dbReference type="EMBL" id="JAWUDL010000023">
    <property type="protein sequence ID" value="MDW7547055.1"/>
    <property type="molecule type" value="Genomic_DNA"/>
</dbReference>
<organism evidence="1 2">
    <name type="scientific">Bifidobacterium longum</name>
    <dbReference type="NCBI Taxonomy" id="216816"/>
    <lineage>
        <taxon>Bacteria</taxon>
        <taxon>Bacillati</taxon>
        <taxon>Actinomycetota</taxon>
        <taxon>Actinomycetes</taxon>
        <taxon>Bifidobacteriales</taxon>
        <taxon>Bifidobacteriaceae</taxon>
        <taxon>Bifidobacterium</taxon>
    </lineage>
</organism>
<accession>A0AAW9CMN2</accession>
<comment type="caution">
    <text evidence="1">The sequence shown here is derived from an EMBL/GenBank/DDBJ whole genome shotgun (WGS) entry which is preliminary data.</text>
</comment>
<proteinExistence type="predicted"/>
<reference evidence="1" key="1">
    <citation type="submission" date="2023-10" db="EMBL/GenBank/DDBJ databases">
        <title>Supernatant from a Refined Defined Microbial Community Protects Mice from Clostridioides difficile Infection.</title>
        <authorList>
            <person name="Douchant K."/>
            <person name="He S.-M."/>
            <person name="Noordhof C."/>
            <person name="Greenlaw J."/>
            <person name="Schroeter K."/>
            <person name="Vancuren S.J."/>
            <person name="Sjaarda C."/>
            <person name="Allen-Vercoe E."/>
            <person name="Gloor G.B."/>
            <person name="Vanner S.J."/>
            <person name="Petrof E.O."/>
            <person name="Sheth P.M."/>
            <person name="Guzman M."/>
        </authorList>
    </citation>
    <scope>NUCLEOTIDE SEQUENCE</scope>
    <source>
        <strain evidence="1">16-6-I_4_FM</strain>
    </source>
</reference>
<dbReference type="RefSeq" id="WP_318749223.1">
    <property type="nucleotide sequence ID" value="NZ_JAWUDL010000023.1"/>
</dbReference>
<evidence type="ECO:0000313" key="1">
    <source>
        <dbReference type="EMBL" id="MDW7547055.1"/>
    </source>
</evidence>
<name>A0AAW9CMN2_BIFLN</name>
<dbReference type="SUPFAM" id="SSF56059">
    <property type="entry name" value="Glutathione synthetase ATP-binding domain-like"/>
    <property type="match status" value="1"/>
</dbReference>
<evidence type="ECO:0000313" key="2">
    <source>
        <dbReference type="Proteomes" id="UP001272183"/>
    </source>
</evidence>
<sequence>MTGWIIDIIPKKCPPDVMDTPEPYRAAWERHVGKVTPGDGDPEDWREQAARLEAAARILPDPHVRVAGRSYGGPDPMTLAHYGVVRIRPYMDQLTLPASNVDRWDLIPALRPFLGRDVQSVACDGDAIDVAARGMLDRHPGSGVVVKFMLREKRLPLAFIDPDGTFMQTDEYGGKPERIPFAAWRWAGYDLALFEGEPDAVLVQQKARMRYEYRVQVIGGEPVCGAGCIERFTPADNRGNRYDPRMEETRNSGRIESHPDIARLYEQFAHEAAHAIRGEIEGPYVMDLYLDDAGRPHVIELNPQSNSGLYALDMDALLTAIGNNPAQFMPDPKRTATPGCLGVRGGGGDLTVSGYRRSPFRDSLCIQKKRLQGRKHEVVELRHQRLLLSGGYGPGGMPVRVVGWDDASLNGMPVTVVYYETRDGGGNVRTYPGDSRRLAYVDARPRALMPGARLHGGNAYVEP</sequence>
<dbReference type="AlphaFoldDB" id="A0AAW9CMN2"/>